<proteinExistence type="predicted"/>
<dbReference type="EMBL" id="NVMX01000046">
    <property type="protein sequence ID" value="PDZ95877.1"/>
    <property type="molecule type" value="Genomic_DNA"/>
</dbReference>
<dbReference type="Proteomes" id="UP000219922">
    <property type="component" value="Unassembled WGS sequence"/>
</dbReference>
<sequence length="92" mass="11005">MQIKCSNCGFEQFMKDHKFNREYRDDYNNALFVLCGRNACDTSQIKIPSGYIRKMMWLGSWSIVRVITLDEYKSLKRARLLRDLVVEKYNKL</sequence>
<reference evidence="1 2" key="1">
    <citation type="submission" date="2017-09" db="EMBL/GenBank/DDBJ databases">
        <title>Large-scale bioinformatics analysis of Bacillus genomes uncovers conserved roles of natural products in bacterial physiology.</title>
        <authorList>
            <consortium name="Agbiome Team Llc"/>
            <person name="Bleich R.M."/>
            <person name="Grubbs K.J."/>
            <person name="Santa Maria K.C."/>
            <person name="Allen S.E."/>
            <person name="Farag S."/>
            <person name="Shank E.A."/>
            <person name="Bowers A."/>
        </authorList>
    </citation>
    <scope>NUCLEOTIDE SEQUENCE [LARGE SCALE GENOMIC DNA]</scope>
    <source>
        <strain evidence="1 2">AFS092789</strain>
    </source>
</reference>
<evidence type="ECO:0000313" key="2">
    <source>
        <dbReference type="Proteomes" id="UP000219922"/>
    </source>
</evidence>
<protein>
    <submittedName>
        <fullName evidence="1">Uncharacterized protein</fullName>
    </submittedName>
</protein>
<evidence type="ECO:0000313" key="1">
    <source>
        <dbReference type="EMBL" id="PDZ95877.1"/>
    </source>
</evidence>
<dbReference type="AlphaFoldDB" id="A0A9X6SVH1"/>
<organism evidence="1 2">
    <name type="scientific">Bacillus cereus</name>
    <dbReference type="NCBI Taxonomy" id="1396"/>
    <lineage>
        <taxon>Bacteria</taxon>
        <taxon>Bacillati</taxon>
        <taxon>Bacillota</taxon>
        <taxon>Bacilli</taxon>
        <taxon>Bacillales</taxon>
        <taxon>Bacillaceae</taxon>
        <taxon>Bacillus</taxon>
        <taxon>Bacillus cereus group</taxon>
    </lineage>
</organism>
<dbReference type="RefSeq" id="WP_097813732.1">
    <property type="nucleotide sequence ID" value="NZ_NUMH01000030.1"/>
</dbReference>
<gene>
    <name evidence="1" type="ORF">CON36_25235</name>
</gene>
<comment type="caution">
    <text evidence="1">The sequence shown here is derived from an EMBL/GenBank/DDBJ whole genome shotgun (WGS) entry which is preliminary data.</text>
</comment>
<accession>A0A9X6SVH1</accession>
<name>A0A9X6SVH1_BACCE</name>